<dbReference type="SUPFAM" id="SSF49464">
    <property type="entry name" value="Carboxypeptidase regulatory domain-like"/>
    <property type="match status" value="1"/>
</dbReference>
<comment type="similarity">
    <text evidence="7">Belongs to the TonB-dependent receptor family.</text>
</comment>
<organism evidence="10 12">
    <name type="scientific">Flavobacterium hibernum</name>
    <dbReference type="NCBI Taxonomy" id="37752"/>
    <lineage>
        <taxon>Bacteria</taxon>
        <taxon>Pseudomonadati</taxon>
        <taxon>Bacteroidota</taxon>
        <taxon>Flavobacteriia</taxon>
        <taxon>Flavobacteriales</taxon>
        <taxon>Flavobacteriaceae</taxon>
        <taxon>Flavobacterium</taxon>
    </lineage>
</organism>
<feature type="domain" description="TonB-dependent receptor plug" evidence="9">
    <location>
        <begin position="144"/>
        <end position="252"/>
    </location>
</feature>
<evidence type="ECO:0000313" key="12">
    <source>
        <dbReference type="Proteomes" id="UP000032061"/>
    </source>
</evidence>
<dbReference type="Gene3D" id="2.170.130.10">
    <property type="entry name" value="TonB-dependent receptor, plug domain"/>
    <property type="match status" value="1"/>
</dbReference>
<proteinExistence type="inferred from homology"/>
<dbReference type="InterPro" id="IPR039426">
    <property type="entry name" value="TonB-dep_rcpt-like"/>
</dbReference>
<keyword evidence="3 7" id="KW-1134">Transmembrane beta strand</keyword>
<evidence type="ECO:0000313" key="11">
    <source>
        <dbReference type="EMBL" id="OXA84907.1"/>
    </source>
</evidence>
<keyword evidence="2 7" id="KW-0813">Transport</keyword>
<dbReference type="InterPro" id="IPR036942">
    <property type="entry name" value="Beta-barrel_TonB_sf"/>
</dbReference>
<dbReference type="PROSITE" id="PS52016">
    <property type="entry name" value="TONB_DEPENDENT_REC_3"/>
    <property type="match status" value="1"/>
</dbReference>
<keyword evidence="6 7" id="KW-0998">Cell outer membrane</keyword>
<dbReference type="EMBL" id="JPRK01000015">
    <property type="protein sequence ID" value="KIO51463.1"/>
    <property type="molecule type" value="Genomic_DNA"/>
</dbReference>
<dbReference type="Gene3D" id="2.60.40.1120">
    <property type="entry name" value="Carboxypeptidase-like, regulatory domain"/>
    <property type="match status" value="1"/>
</dbReference>
<gene>
    <name evidence="11" type="ORF">B0A73_18285</name>
    <name evidence="10" type="ORF">IW18_17620</name>
</gene>
<keyword evidence="8" id="KW-0732">Signal</keyword>
<dbReference type="SUPFAM" id="SSF56935">
    <property type="entry name" value="Porins"/>
    <property type="match status" value="1"/>
</dbReference>
<evidence type="ECO:0000256" key="7">
    <source>
        <dbReference type="PROSITE-ProRule" id="PRU01360"/>
    </source>
</evidence>
<evidence type="ECO:0000313" key="10">
    <source>
        <dbReference type="EMBL" id="KIO51463.1"/>
    </source>
</evidence>
<evidence type="ECO:0000313" key="13">
    <source>
        <dbReference type="Proteomes" id="UP000198302"/>
    </source>
</evidence>
<dbReference type="Gene3D" id="2.40.170.20">
    <property type="entry name" value="TonB-dependent receptor, beta-barrel domain"/>
    <property type="match status" value="1"/>
</dbReference>
<comment type="subcellular location">
    <subcellularLocation>
        <location evidence="1 7">Cell outer membrane</location>
        <topology evidence="1 7">Multi-pass membrane protein</topology>
    </subcellularLocation>
</comment>
<dbReference type="RefSeq" id="WP_041519311.1">
    <property type="nucleotide sequence ID" value="NZ_JPRK01000015.1"/>
</dbReference>
<evidence type="ECO:0000256" key="2">
    <source>
        <dbReference type="ARBA" id="ARBA00022448"/>
    </source>
</evidence>
<dbReference type="Pfam" id="PF13715">
    <property type="entry name" value="CarbopepD_reg_2"/>
    <property type="match status" value="1"/>
</dbReference>
<evidence type="ECO:0000256" key="8">
    <source>
        <dbReference type="SAM" id="SignalP"/>
    </source>
</evidence>
<feature type="signal peptide" evidence="8">
    <location>
        <begin position="1"/>
        <end position="38"/>
    </location>
</feature>
<reference evidence="11 13" key="2">
    <citation type="submission" date="2016-11" db="EMBL/GenBank/DDBJ databases">
        <title>Whole genomes of Flavobacteriaceae.</title>
        <authorList>
            <person name="Stine C."/>
            <person name="Li C."/>
            <person name="Tadesse D."/>
        </authorList>
    </citation>
    <scope>NUCLEOTIDE SEQUENCE [LARGE SCALE GENOMIC DNA]</scope>
    <source>
        <strain evidence="11 13">ATCC 51468</strain>
    </source>
</reference>
<dbReference type="EMBL" id="MUGX01000027">
    <property type="protein sequence ID" value="OXA84907.1"/>
    <property type="molecule type" value="Genomic_DNA"/>
</dbReference>
<dbReference type="Proteomes" id="UP000198302">
    <property type="component" value="Unassembled WGS sequence"/>
</dbReference>
<dbReference type="Pfam" id="PF07715">
    <property type="entry name" value="Plug"/>
    <property type="match status" value="1"/>
</dbReference>
<dbReference type="InterPro" id="IPR023997">
    <property type="entry name" value="TonB-dep_OMP_SusC/RagA_CS"/>
</dbReference>
<keyword evidence="4 7" id="KW-0812">Transmembrane</keyword>
<name>A0A0D0ESU4_9FLAO</name>
<keyword evidence="5 7" id="KW-0472">Membrane</keyword>
<keyword evidence="10" id="KW-0675">Receptor</keyword>
<comment type="caution">
    <text evidence="10">The sequence shown here is derived from an EMBL/GenBank/DDBJ whole genome shotgun (WGS) entry which is preliminary data.</text>
</comment>
<dbReference type="NCBIfam" id="TIGR04056">
    <property type="entry name" value="OMP_RagA_SusC"/>
    <property type="match status" value="1"/>
</dbReference>
<keyword evidence="13" id="KW-1185">Reference proteome</keyword>
<dbReference type="GO" id="GO:0009279">
    <property type="term" value="C:cell outer membrane"/>
    <property type="evidence" value="ECO:0007669"/>
    <property type="project" value="UniProtKB-SubCell"/>
</dbReference>
<feature type="chain" id="PRO_5002209444" evidence="8">
    <location>
        <begin position="39"/>
        <end position="1034"/>
    </location>
</feature>
<dbReference type="NCBIfam" id="TIGR04057">
    <property type="entry name" value="SusC_RagA_signa"/>
    <property type="match status" value="1"/>
</dbReference>
<dbReference type="OrthoDB" id="9768177at2"/>
<evidence type="ECO:0000256" key="4">
    <source>
        <dbReference type="ARBA" id="ARBA00022692"/>
    </source>
</evidence>
<reference evidence="10 12" key="1">
    <citation type="submission" date="2015-01" db="EMBL/GenBank/DDBJ databases">
        <title>Genome of Flavobacterium hibernum DSM 12611.</title>
        <authorList>
            <person name="Stropko S.J."/>
            <person name="Pipes S.E."/>
            <person name="Newman J.D."/>
        </authorList>
    </citation>
    <scope>NUCLEOTIDE SEQUENCE [LARGE SCALE GENOMIC DNA]</scope>
    <source>
        <strain evidence="10 12">DSM 12611</strain>
    </source>
</reference>
<dbReference type="InterPro" id="IPR037066">
    <property type="entry name" value="Plug_dom_sf"/>
</dbReference>
<evidence type="ECO:0000256" key="5">
    <source>
        <dbReference type="ARBA" id="ARBA00023136"/>
    </source>
</evidence>
<evidence type="ECO:0000256" key="3">
    <source>
        <dbReference type="ARBA" id="ARBA00022452"/>
    </source>
</evidence>
<evidence type="ECO:0000256" key="6">
    <source>
        <dbReference type="ARBA" id="ARBA00023237"/>
    </source>
</evidence>
<evidence type="ECO:0000259" key="9">
    <source>
        <dbReference type="Pfam" id="PF07715"/>
    </source>
</evidence>
<protein>
    <submittedName>
        <fullName evidence="11">SusC/RagA family TonB-linked outer membrane protein</fullName>
    </submittedName>
    <submittedName>
        <fullName evidence="10">TonB-dependent receptor</fullName>
    </submittedName>
</protein>
<dbReference type="InterPro" id="IPR008969">
    <property type="entry name" value="CarboxyPept-like_regulatory"/>
</dbReference>
<dbReference type="AlphaFoldDB" id="A0A0D0ESU4"/>
<accession>A0A0D0ESU4</accession>
<dbReference type="InterPro" id="IPR012910">
    <property type="entry name" value="Plug_dom"/>
</dbReference>
<dbReference type="Proteomes" id="UP000032061">
    <property type="component" value="Unassembled WGS sequence"/>
</dbReference>
<dbReference type="STRING" id="37752.IW18_17620"/>
<dbReference type="InterPro" id="IPR023996">
    <property type="entry name" value="TonB-dep_OMP_SusC/RagA"/>
</dbReference>
<evidence type="ECO:0000256" key="1">
    <source>
        <dbReference type="ARBA" id="ARBA00004571"/>
    </source>
</evidence>
<sequence>MKLLTQKKPRDFRINNLASKEIKLTLLSLLVFTFQASAASSIETSTKDNTTLFFEKTVKGKVTDQNGLPIAGANVILKGTSTGVQTDVDGSFAITVPDNATKLIITYIGMEDQEVAITASPLKIVMKEVGQKLEEVVIGYGKSKKKDLTGSVSSIGKDNLNLGGTIANVGQALQGRASGVQVQQNSYAPGSSPSIVIRGGNSLNTSNAPLYVVDGFITSTGAQISPNDIENIQILKDASSTAIYGARGGNGVILITTKKGKSGKMQIEAEISDGFQNIIKEPSLLNGQQYADIQNAIAKENGRPPVFPASFPVANTNWFKAATRPGEVLNRTINFSGSDKTSKFFLSGNYLKQTGALENTDFTRYSVRTGAEKKFSDKLTIGVNIYGAASEGHNSDFGDNILSPMYSLQTAAPNLPIYNADGTYYKYLGRDNALALLLEPTDHTINRLVNGNMFMDYEIIKGLTYHFGAGSEWQENIQGKYTPRTLVAGAALNGTGSEENKTYFRWSTEQYLTYKFTVKERHAISAMIGTSNQKDTYERMKASGSGFSNDLLTYYNLQGAAVYLKPETEKTETKLTSYFGRLNYGFDDKYLLSFTIRKDGSSRFGPNNKFGIFPSGAIAWKMSNESFIQKLNTFSDLKLRVSYGLTGNDGIGDYAYMNRLTSWGVTIGEGNFVGGTEPANLANPNLKWEQTAQTNIGLDMGFFNDKLTATIDVYEKRTTDALLNVPVGGWWGFDTQRINSGIIQNRGIELGITSTNFRNDKFTWTTSLNMAYNKQEIISLADNVKIISTNTSNPSGTVSGQEFTRLVPGKEMGELFGYKYAGVIKTGETYAAQPLSVAGDPKYVDVNGDGIINADDRTYLGNSTPHYTAGLNNDFRYGNFDLNIFFQGAFDYSVYNMTKMVGESSTSTDALNRWVAGTNENTDIPRDGYYKSKYGSYVNSKFVEDASYIRLKNVSIGYSIPESLLKPTKFIDSIRLYAIGQNLLTITNYSGNDPEINGHFTADSPTKQNLGGGIDFNSFPASRTFILGIKVAIH</sequence>